<dbReference type="PROSITE" id="PS00452">
    <property type="entry name" value="GUANYLATE_CYCLASE_1"/>
    <property type="match status" value="1"/>
</dbReference>
<feature type="transmembrane region" description="Helical" evidence="6">
    <location>
        <begin position="238"/>
        <end position="259"/>
    </location>
</feature>
<feature type="region of interest" description="Disordered" evidence="5">
    <location>
        <begin position="1"/>
        <end position="32"/>
    </location>
</feature>
<dbReference type="GO" id="GO:0070026">
    <property type="term" value="F:nitric oxide binding"/>
    <property type="evidence" value="ECO:0007669"/>
    <property type="project" value="TreeGrafter"/>
</dbReference>
<reference evidence="8 9" key="1">
    <citation type="submission" date="2018-08" db="EMBL/GenBank/DDBJ databases">
        <title>Aphanomyces genome sequencing and annotation.</title>
        <authorList>
            <person name="Minardi D."/>
            <person name="Oidtmann B."/>
            <person name="Van Der Giezen M."/>
            <person name="Studholme D.J."/>
        </authorList>
    </citation>
    <scope>NUCLEOTIDE SEQUENCE [LARGE SCALE GENOMIC DNA]</scope>
    <source>
        <strain evidence="8 9">Kv</strain>
    </source>
</reference>
<feature type="transmembrane region" description="Helical" evidence="6">
    <location>
        <begin position="140"/>
        <end position="163"/>
    </location>
</feature>
<evidence type="ECO:0000256" key="4">
    <source>
        <dbReference type="SAM" id="Coils"/>
    </source>
</evidence>
<dbReference type="AlphaFoldDB" id="A0A397AAG7"/>
<dbReference type="PANTHER" id="PTHR45655:SF8">
    <property type="entry name" value="SOLUBLE GUANYLATE CYCLASE GCY-33"/>
    <property type="match status" value="1"/>
</dbReference>
<keyword evidence="6" id="KW-0472">Membrane</keyword>
<dbReference type="VEuPathDB" id="FungiDB:H257_01755"/>
<dbReference type="GO" id="GO:0004383">
    <property type="term" value="F:guanylate cyclase activity"/>
    <property type="evidence" value="ECO:0007669"/>
    <property type="project" value="TreeGrafter"/>
</dbReference>
<evidence type="ECO:0000256" key="6">
    <source>
        <dbReference type="SAM" id="Phobius"/>
    </source>
</evidence>
<feature type="transmembrane region" description="Helical" evidence="6">
    <location>
        <begin position="755"/>
        <end position="772"/>
    </location>
</feature>
<feature type="transmembrane region" description="Helical" evidence="6">
    <location>
        <begin position="266"/>
        <end position="287"/>
    </location>
</feature>
<dbReference type="EMBL" id="QUSZ01006721">
    <property type="protein sequence ID" value="RHY04813.1"/>
    <property type="molecule type" value="Genomic_DNA"/>
</dbReference>
<feature type="compositionally biased region" description="Polar residues" evidence="5">
    <location>
        <begin position="14"/>
        <end position="25"/>
    </location>
</feature>
<dbReference type="GO" id="GO:0038060">
    <property type="term" value="P:nitric oxide-cGMP-mediated signaling"/>
    <property type="evidence" value="ECO:0007669"/>
    <property type="project" value="TreeGrafter"/>
</dbReference>
<dbReference type="GO" id="GO:0000166">
    <property type="term" value="F:nucleotide binding"/>
    <property type="evidence" value="ECO:0007669"/>
    <property type="project" value="UniProtKB-KW"/>
</dbReference>
<accession>A0A397AAG7</accession>
<dbReference type="PROSITE" id="PS50125">
    <property type="entry name" value="GUANYLATE_CYCLASE_2"/>
    <property type="match status" value="2"/>
</dbReference>
<keyword evidence="6" id="KW-0812">Transmembrane</keyword>
<keyword evidence="2 3" id="KW-0456">Lyase</keyword>
<feature type="transmembrane region" description="Helical" evidence="6">
    <location>
        <begin position="706"/>
        <end position="725"/>
    </location>
</feature>
<keyword evidence="6" id="KW-1133">Transmembrane helix</keyword>
<dbReference type="Proteomes" id="UP000265427">
    <property type="component" value="Unassembled WGS sequence"/>
</dbReference>
<evidence type="ECO:0000313" key="8">
    <source>
        <dbReference type="EMBL" id="RHY04813.1"/>
    </source>
</evidence>
<feature type="compositionally biased region" description="Polar residues" evidence="5">
    <location>
        <begin position="579"/>
        <end position="588"/>
    </location>
</feature>
<comment type="caution">
    <text evidence="8">The sequence shown here is derived from an EMBL/GenBank/DDBJ whole genome shotgun (WGS) entry which is preliminary data.</text>
</comment>
<feature type="coiled-coil region" evidence="4">
    <location>
        <begin position="1127"/>
        <end position="1154"/>
    </location>
</feature>
<feature type="transmembrane region" description="Helical" evidence="6">
    <location>
        <begin position="169"/>
        <end position="186"/>
    </location>
</feature>
<evidence type="ECO:0000256" key="5">
    <source>
        <dbReference type="SAM" id="MobiDB-lite"/>
    </source>
</evidence>
<feature type="transmembrane region" description="Helical" evidence="6">
    <location>
        <begin position="198"/>
        <end position="218"/>
    </location>
</feature>
<name>A0A397AAG7_APHAT</name>
<evidence type="ECO:0000313" key="9">
    <source>
        <dbReference type="Proteomes" id="UP000265427"/>
    </source>
</evidence>
<feature type="region of interest" description="Disordered" evidence="5">
    <location>
        <begin position="569"/>
        <end position="593"/>
    </location>
</feature>
<feature type="transmembrane region" description="Helical" evidence="6">
    <location>
        <begin position="778"/>
        <end position="797"/>
    </location>
</feature>
<evidence type="ECO:0000256" key="3">
    <source>
        <dbReference type="RuleBase" id="RU000405"/>
    </source>
</evidence>
<keyword evidence="4" id="KW-0175">Coiled coil</keyword>
<dbReference type="InterPro" id="IPR018297">
    <property type="entry name" value="A/G_cyclase_CS"/>
</dbReference>
<keyword evidence="1" id="KW-0547">Nucleotide-binding</keyword>
<dbReference type="PANTHER" id="PTHR45655">
    <property type="entry name" value="GUANYLATE CYCLASE SOLUBLE SUBUNIT BETA-2"/>
    <property type="match status" value="1"/>
</dbReference>
<dbReference type="Pfam" id="PF00211">
    <property type="entry name" value="Guanylate_cyc"/>
    <property type="match status" value="2"/>
</dbReference>
<feature type="domain" description="Guanylate cyclase" evidence="7">
    <location>
        <begin position="369"/>
        <end position="497"/>
    </location>
</feature>
<comment type="similarity">
    <text evidence="3">Belongs to the adenylyl cyclase class-4/guanylyl cyclase family.</text>
</comment>
<dbReference type="GO" id="GO:0070482">
    <property type="term" value="P:response to oxygen levels"/>
    <property type="evidence" value="ECO:0007669"/>
    <property type="project" value="TreeGrafter"/>
</dbReference>
<proteinExistence type="inferred from homology"/>
<dbReference type="GO" id="GO:0019826">
    <property type="term" value="F:oxygen sensor activity"/>
    <property type="evidence" value="ECO:0007669"/>
    <property type="project" value="TreeGrafter"/>
</dbReference>
<dbReference type="InterPro" id="IPR001054">
    <property type="entry name" value="A/G_cyclase"/>
</dbReference>
<feature type="transmembrane region" description="Helical" evidence="6">
    <location>
        <begin position="675"/>
        <end position="694"/>
    </location>
</feature>
<feature type="domain" description="Guanylate cyclase" evidence="7">
    <location>
        <begin position="827"/>
        <end position="907"/>
    </location>
</feature>
<evidence type="ECO:0000259" key="7">
    <source>
        <dbReference type="PROSITE" id="PS50125"/>
    </source>
</evidence>
<dbReference type="SUPFAM" id="SSF55073">
    <property type="entry name" value="Nucleotide cyclase"/>
    <property type="match status" value="2"/>
</dbReference>
<feature type="region of interest" description="Disordered" evidence="5">
    <location>
        <begin position="1195"/>
        <end position="1217"/>
    </location>
</feature>
<sequence>MASPALGLIPPGGHQQTQSQPPSKSATKRKLNKVMPCGDDVTTTSYYEPPLLVGASTATARINSGGRRRSSFVASREKPSDRKVTDLLSKTVPNYLGGTTMQTRAYDADMRPISCRFSDPHLEEVFRKHYRHYVLGKVRMGGWISIMLHVVMGVIEYMCGYSAPHEGGLVLARVSIVLVTLAFLRGTRRPSFQPRFEAWMMSYYALLGTLVVATSVLFESSLRWAGAGGSTETTEDDMYFFFAGRWSQAISLIYISILFNASGMTFIMSTACAWFHISLMIAVPLTLYRDHPQLQDPQLAYGPILTCFCMLSAYNSERHIRKEFVLRCNVTEDRKRRDDLLETMLPAHIKESLKENRTDQLAEQFDEVSILFCYVSDFGRLSKTTSAIELVQLMNRIFFCFDKATDSRGVYKVEAIAETYMCAAGVPVKDPLHHEKIADMALTMMYIQEQEKWVCNGELIRLKIGIHSGPVVAGVIGSKAYSYHLFGDTVNTSSRVCSSSKPGKIQISERTFALLSRSACYDIVPRGKIPLKGKGELMLYWLERKILRPVRRDPFGMTSRFELAEDKAVASAPRANKPGSPTTSSTEPAKSDVESLEMNKRTLAFQVKVPMSKRRRSALERRMEISFIVDYNMANLTQFRWALGAGIGVLTVAAILNGGGLGATAMTAEGASQSSGAMTLNLSGVVLLSSLFAYSYRRMFLSRMQTVSGVVVGLVFAALNFNLVLSPTSNFLNLNLIYITIVSLLMRFRFVTSATINCTILVLYLILLVYCHHDIRNVIGFLVITIFCTTIGQYSCYRREVGLRTDFLLKHMLNVEKKKCEVFAMCDDVAITLGLPNYKSEKNHAVAITAFAVEMLREMDEFRRSENVHLQMRIGIHTGKVVGGVVGIKKPRYLIWGSQTVVANSMESKSIPGRIQISDATHRILQQASSQYQFEPRGEISIGDTEVISTYFVQTDKAPKKEAIVAKYFPTAVYKSTAAVKSKQSKAAIELENLLLDARRRNPFFQNVELMGEGSRILHKLAASRGSNSLAALRTTLDDKTIRVKVQKLMLLRLATHHATKSHLHVRTLLPPPWSAEWTDGPMLTIRHANVMSWEQDRHFGSPQSLLRILHAWHLYSRQRTFKELRLRQAQTLHRQLRDELARAHAEIEVYQLEQVRLVRRLAGCFDKPKDVRRVFLRGVSAMNLEALSLFRHNPVHQPTPRHETGDDDVPLYKSNP</sequence>
<dbReference type="SMART" id="SM00044">
    <property type="entry name" value="CYCc"/>
    <property type="match status" value="2"/>
</dbReference>
<dbReference type="GO" id="GO:0008074">
    <property type="term" value="C:guanylate cyclase complex, soluble"/>
    <property type="evidence" value="ECO:0007669"/>
    <property type="project" value="TreeGrafter"/>
</dbReference>
<feature type="transmembrane region" description="Helical" evidence="6">
    <location>
        <begin position="641"/>
        <end position="663"/>
    </location>
</feature>
<dbReference type="InterPro" id="IPR029787">
    <property type="entry name" value="Nucleotide_cyclase"/>
</dbReference>
<gene>
    <name evidence="8" type="ORF">DYB36_002414</name>
</gene>
<feature type="transmembrane region" description="Helical" evidence="6">
    <location>
        <begin position="299"/>
        <end position="316"/>
    </location>
</feature>
<dbReference type="Gene3D" id="3.30.70.1230">
    <property type="entry name" value="Nucleotide cyclase"/>
    <property type="match status" value="2"/>
</dbReference>
<dbReference type="CDD" id="cd07302">
    <property type="entry name" value="CHD"/>
    <property type="match status" value="2"/>
</dbReference>
<protein>
    <recommendedName>
        <fullName evidence="7">Guanylate cyclase domain-containing protein</fullName>
    </recommendedName>
</protein>
<evidence type="ECO:0000256" key="2">
    <source>
        <dbReference type="ARBA" id="ARBA00023239"/>
    </source>
</evidence>
<organism evidence="8 9">
    <name type="scientific">Aphanomyces astaci</name>
    <name type="common">Crayfish plague agent</name>
    <dbReference type="NCBI Taxonomy" id="112090"/>
    <lineage>
        <taxon>Eukaryota</taxon>
        <taxon>Sar</taxon>
        <taxon>Stramenopiles</taxon>
        <taxon>Oomycota</taxon>
        <taxon>Saprolegniomycetes</taxon>
        <taxon>Saprolegniales</taxon>
        <taxon>Verrucalvaceae</taxon>
        <taxon>Aphanomyces</taxon>
    </lineage>
</organism>
<evidence type="ECO:0000256" key="1">
    <source>
        <dbReference type="ARBA" id="ARBA00022741"/>
    </source>
</evidence>